<organism evidence="1 2">
    <name type="scientific">Candidatus Gallilactobacillus intestinavium</name>
    <dbReference type="NCBI Taxonomy" id="2840838"/>
    <lineage>
        <taxon>Bacteria</taxon>
        <taxon>Bacillati</taxon>
        <taxon>Bacillota</taxon>
        <taxon>Bacilli</taxon>
        <taxon>Lactobacillales</taxon>
        <taxon>Lactobacillaceae</taxon>
        <taxon>Lactobacillaceae incertae sedis</taxon>
        <taxon>Candidatus Gallilactobacillus</taxon>
    </lineage>
</organism>
<dbReference type="Pfam" id="PF21825">
    <property type="entry name" value="crAss001_48"/>
    <property type="match status" value="1"/>
</dbReference>
<reference evidence="1" key="2">
    <citation type="journal article" date="2021" name="PeerJ">
        <title>Extensive microbial diversity within the chicken gut microbiome revealed by metagenomics and culture.</title>
        <authorList>
            <person name="Gilroy R."/>
            <person name="Ravi A."/>
            <person name="Getino M."/>
            <person name="Pursley I."/>
            <person name="Horton D.L."/>
            <person name="Alikhan N.F."/>
            <person name="Baker D."/>
            <person name="Gharbi K."/>
            <person name="Hall N."/>
            <person name="Watson M."/>
            <person name="Adriaenssens E.M."/>
            <person name="Foster-Nyarko E."/>
            <person name="Jarju S."/>
            <person name="Secka A."/>
            <person name="Antonio M."/>
            <person name="Oren A."/>
            <person name="Chaudhuri R.R."/>
            <person name="La Ragione R."/>
            <person name="Hildebrand F."/>
            <person name="Pallen M.J."/>
        </authorList>
    </citation>
    <scope>NUCLEOTIDE SEQUENCE</scope>
    <source>
        <strain evidence="1">C6-149</strain>
    </source>
</reference>
<gene>
    <name evidence="1" type="ORF">IAA89_02210</name>
</gene>
<evidence type="ECO:0000313" key="1">
    <source>
        <dbReference type="EMBL" id="MBO8441242.1"/>
    </source>
</evidence>
<name>A0A9D9H9E9_9LACO</name>
<protein>
    <submittedName>
        <fullName evidence="1">Uncharacterized protein</fullName>
    </submittedName>
</protein>
<reference evidence="1" key="1">
    <citation type="submission" date="2020-10" db="EMBL/GenBank/DDBJ databases">
        <authorList>
            <person name="Gilroy R."/>
        </authorList>
    </citation>
    <scope>NUCLEOTIDE SEQUENCE</scope>
    <source>
        <strain evidence="1">C6-149</strain>
    </source>
</reference>
<accession>A0A9D9H9E9</accession>
<evidence type="ECO:0000313" key="2">
    <source>
        <dbReference type="Proteomes" id="UP000823614"/>
    </source>
</evidence>
<sequence>MQGIINKLIKERNELDEKIVDLKAFIDSLDYPMQKTAAEEMQYIGAMIEQLAAMKRYSTFLNERIKLLKHNDMAYFKERDCLE</sequence>
<dbReference type="AlphaFoldDB" id="A0A9D9H9E9"/>
<dbReference type="InterPro" id="IPR054052">
    <property type="entry name" value="Y16Q-like"/>
</dbReference>
<comment type="caution">
    <text evidence="1">The sequence shown here is derived from an EMBL/GenBank/DDBJ whole genome shotgun (WGS) entry which is preliminary data.</text>
</comment>
<dbReference type="Proteomes" id="UP000823614">
    <property type="component" value="Unassembled WGS sequence"/>
</dbReference>
<dbReference type="EMBL" id="JADIMP010000041">
    <property type="protein sequence ID" value="MBO8441242.1"/>
    <property type="molecule type" value="Genomic_DNA"/>
</dbReference>
<proteinExistence type="predicted"/>